<dbReference type="AlphaFoldDB" id="A0A0S3R075"/>
<name>A0A0S3R075_PHAAN</name>
<sequence length="144" mass="15793">MHKRLAPAAFGGLFRKSSIPFVAGPRPYLSLLLPSLLDFLLHVAGRAPFSNQASWMLMCTRAGRVSYWTLLDFTWTSPLFPKIKITLVHSSHALLVCSSLLMGRVAAVRVKIAGRMKSAAVGPCADVCTQNSIRAPPLSDHFWT</sequence>
<evidence type="ECO:0000313" key="2">
    <source>
        <dbReference type="Proteomes" id="UP000291084"/>
    </source>
</evidence>
<gene>
    <name evidence="1" type="primary">Vigan.01G158400</name>
    <name evidence="1" type="ORF">VIGAN_01158400</name>
</gene>
<evidence type="ECO:0000313" key="1">
    <source>
        <dbReference type="EMBL" id="BAT74004.1"/>
    </source>
</evidence>
<dbReference type="EMBL" id="AP015034">
    <property type="protein sequence ID" value="BAT74004.1"/>
    <property type="molecule type" value="Genomic_DNA"/>
</dbReference>
<keyword evidence="2" id="KW-1185">Reference proteome</keyword>
<proteinExistence type="predicted"/>
<accession>A0A0S3R075</accession>
<protein>
    <submittedName>
        <fullName evidence="1">Uncharacterized protein</fullName>
    </submittedName>
</protein>
<reference evidence="1 2" key="1">
    <citation type="journal article" date="2015" name="Sci. Rep.">
        <title>The power of single molecule real-time sequencing technology in the de novo assembly of a eukaryotic genome.</title>
        <authorList>
            <person name="Sakai H."/>
            <person name="Naito K."/>
            <person name="Ogiso-Tanaka E."/>
            <person name="Takahashi Y."/>
            <person name="Iseki K."/>
            <person name="Muto C."/>
            <person name="Satou K."/>
            <person name="Teruya K."/>
            <person name="Shiroma A."/>
            <person name="Shimoji M."/>
            <person name="Hirano T."/>
            <person name="Itoh T."/>
            <person name="Kaga A."/>
            <person name="Tomooka N."/>
        </authorList>
    </citation>
    <scope>NUCLEOTIDE SEQUENCE [LARGE SCALE GENOMIC DNA]</scope>
    <source>
        <strain evidence="2">cv. Shumari</strain>
    </source>
</reference>
<dbReference type="Proteomes" id="UP000291084">
    <property type="component" value="Chromosome 1"/>
</dbReference>
<organism evidence="1 2">
    <name type="scientific">Vigna angularis var. angularis</name>
    <dbReference type="NCBI Taxonomy" id="157739"/>
    <lineage>
        <taxon>Eukaryota</taxon>
        <taxon>Viridiplantae</taxon>
        <taxon>Streptophyta</taxon>
        <taxon>Embryophyta</taxon>
        <taxon>Tracheophyta</taxon>
        <taxon>Spermatophyta</taxon>
        <taxon>Magnoliopsida</taxon>
        <taxon>eudicotyledons</taxon>
        <taxon>Gunneridae</taxon>
        <taxon>Pentapetalae</taxon>
        <taxon>rosids</taxon>
        <taxon>fabids</taxon>
        <taxon>Fabales</taxon>
        <taxon>Fabaceae</taxon>
        <taxon>Papilionoideae</taxon>
        <taxon>50 kb inversion clade</taxon>
        <taxon>NPAAA clade</taxon>
        <taxon>indigoferoid/millettioid clade</taxon>
        <taxon>Phaseoleae</taxon>
        <taxon>Vigna</taxon>
    </lineage>
</organism>